<accession>A0A4R6GHR4</accession>
<sequence>MVSIEFSAISQRNCSMVLHTFVDCESIEDYTREFSILSSAGLKRSLVLLFRNPPARFSIPALIEARVEYQFFRNDSLVPGQPFSGSYY</sequence>
<dbReference type="AlphaFoldDB" id="A0A4R6GHR4"/>
<gene>
    <name evidence="1" type="ORF">EV677_0449</name>
</gene>
<name>A0A4R6GHR4_9BURK</name>
<evidence type="ECO:0000313" key="2">
    <source>
        <dbReference type="Proteomes" id="UP000294737"/>
    </source>
</evidence>
<comment type="caution">
    <text evidence="1">The sequence shown here is derived from an EMBL/GenBank/DDBJ whole genome shotgun (WGS) entry which is preliminary data.</text>
</comment>
<dbReference type="EMBL" id="SNWF01000004">
    <property type="protein sequence ID" value="TDN93910.1"/>
    <property type="molecule type" value="Genomic_DNA"/>
</dbReference>
<protein>
    <submittedName>
        <fullName evidence="1">Uncharacterized protein</fullName>
    </submittedName>
</protein>
<reference evidence="1 2" key="1">
    <citation type="submission" date="2019-03" db="EMBL/GenBank/DDBJ databases">
        <title>Genomic Encyclopedia of Type Strains, Phase IV (KMG-IV): sequencing the most valuable type-strain genomes for metagenomic binning, comparative biology and taxonomic classification.</title>
        <authorList>
            <person name="Goeker M."/>
        </authorList>
    </citation>
    <scope>NUCLEOTIDE SEQUENCE [LARGE SCALE GENOMIC DNA]</scope>
    <source>
        <strain evidence="1 2">DSM 18555</strain>
    </source>
</reference>
<evidence type="ECO:0000313" key="1">
    <source>
        <dbReference type="EMBL" id="TDN93910.1"/>
    </source>
</evidence>
<keyword evidence="2" id="KW-1185">Reference proteome</keyword>
<proteinExistence type="predicted"/>
<organism evidence="1 2">
    <name type="scientific">Herminiimonas fonticola</name>
    <dbReference type="NCBI Taxonomy" id="303380"/>
    <lineage>
        <taxon>Bacteria</taxon>
        <taxon>Pseudomonadati</taxon>
        <taxon>Pseudomonadota</taxon>
        <taxon>Betaproteobacteria</taxon>
        <taxon>Burkholderiales</taxon>
        <taxon>Oxalobacteraceae</taxon>
        <taxon>Herminiimonas</taxon>
    </lineage>
</organism>
<dbReference type="Proteomes" id="UP000294737">
    <property type="component" value="Unassembled WGS sequence"/>
</dbReference>